<dbReference type="Gene3D" id="1.10.1410.10">
    <property type="match status" value="1"/>
</dbReference>
<feature type="compositionally biased region" description="Low complexity" evidence="5">
    <location>
        <begin position="357"/>
        <end position="369"/>
    </location>
</feature>
<dbReference type="Pfam" id="PF22600">
    <property type="entry name" value="MTPAP-like_central"/>
    <property type="match status" value="1"/>
</dbReference>
<dbReference type="SUPFAM" id="SSF81631">
    <property type="entry name" value="PAP/OAS1 substrate-binding domain"/>
    <property type="match status" value="1"/>
</dbReference>
<dbReference type="GO" id="GO:0031499">
    <property type="term" value="C:TRAMP complex"/>
    <property type="evidence" value="ECO:0007669"/>
    <property type="project" value="TreeGrafter"/>
</dbReference>
<evidence type="ECO:0000313" key="8">
    <source>
        <dbReference type="EMBL" id="RWA04919.1"/>
    </source>
</evidence>
<feature type="compositionally biased region" description="Pro residues" evidence="5">
    <location>
        <begin position="12"/>
        <end position="58"/>
    </location>
</feature>
<dbReference type="EMBL" id="RYZI01000501">
    <property type="protein sequence ID" value="RWA04919.1"/>
    <property type="molecule type" value="Genomic_DNA"/>
</dbReference>
<evidence type="ECO:0000256" key="3">
    <source>
        <dbReference type="ARBA" id="ARBA00022723"/>
    </source>
</evidence>
<gene>
    <name evidence="8" type="ORF">EKO27_g10191</name>
</gene>
<evidence type="ECO:0000259" key="6">
    <source>
        <dbReference type="Pfam" id="PF03828"/>
    </source>
</evidence>
<keyword evidence="3" id="KW-0479">Metal-binding</keyword>
<dbReference type="GO" id="GO:0003729">
    <property type="term" value="F:mRNA binding"/>
    <property type="evidence" value="ECO:0007669"/>
    <property type="project" value="TreeGrafter"/>
</dbReference>
<dbReference type="Proteomes" id="UP000286045">
    <property type="component" value="Unassembled WGS sequence"/>
</dbReference>
<dbReference type="AlphaFoldDB" id="A0A439CRW8"/>
<comment type="caution">
    <text evidence="8">The sequence shown here is derived from an EMBL/GenBank/DDBJ whole genome shotgun (WGS) entry which is preliminary data.</text>
</comment>
<feature type="region of interest" description="Disordered" evidence="5">
    <location>
        <begin position="1"/>
        <end position="217"/>
    </location>
</feature>
<dbReference type="GO" id="GO:0031123">
    <property type="term" value="P:RNA 3'-end processing"/>
    <property type="evidence" value="ECO:0007669"/>
    <property type="project" value="TreeGrafter"/>
</dbReference>
<reference evidence="8 9" key="1">
    <citation type="submission" date="2018-12" db="EMBL/GenBank/DDBJ databases">
        <title>Draft genome sequence of Xylaria grammica IHI A82.</title>
        <authorList>
            <person name="Buettner E."/>
            <person name="Kellner H."/>
        </authorList>
    </citation>
    <scope>NUCLEOTIDE SEQUENCE [LARGE SCALE GENOMIC DNA]</scope>
    <source>
        <strain evidence="8 9">IHI A82</strain>
    </source>
</reference>
<evidence type="ECO:0000259" key="7">
    <source>
        <dbReference type="Pfam" id="PF22600"/>
    </source>
</evidence>
<dbReference type="PANTHER" id="PTHR23092">
    <property type="entry name" value="POLY(A) RNA POLYMERASE"/>
    <property type="match status" value="1"/>
</dbReference>
<accession>A0A439CRW8</accession>
<dbReference type="EC" id="2.7.7.19" evidence="2"/>
<dbReference type="GO" id="GO:0010605">
    <property type="term" value="P:negative regulation of macromolecule metabolic process"/>
    <property type="evidence" value="ECO:0007669"/>
    <property type="project" value="UniProtKB-ARBA"/>
</dbReference>
<dbReference type="GO" id="GO:0043634">
    <property type="term" value="P:polyadenylation-dependent ncRNA catabolic process"/>
    <property type="evidence" value="ECO:0007669"/>
    <property type="project" value="TreeGrafter"/>
</dbReference>
<dbReference type="Pfam" id="PF03828">
    <property type="entry name" value="PAP_assoc"/>
    <property type="match status" value="1"/>
</dbReference>
<dbReference type="PANTHER" id="PTHR23092:SF15">
    <property type="entry name" value="INACTIVE NON-CANONICAL POLY(A) RNA POLYMERASE PROTEIN TRF4-2-RELATED"/>
    <property type="match status" value="1"/>
</dbReference>
<dbReference type="Gene3D" id="3.30.460.10">
    <property type="entry name" value="Beta Polymerase, domain 2"/>
    <property type="match status" value="1"/>
</dbReference>
<feature type="domain" description="PAP-associated" evidence="6">
    <location>
        <begin position="673"/>
        <end position="730"/>
    </location>
</feature>
<keyword evidence="9" id="KW-1185">Reference proteome</keyword>
<feature type="domain" description="Poly(A) RNA polymerase mitochondrial-like central palm" evidence="7">
    <location>
        <begin position="474"/>
        <end position="606"/>
    </location>
</feature>
<dbReference type="SUPFAM" id="SSF81301">
    <property type="entry name" value="Nucleotidyltransferase"/>
    <property type="match status" value="1"/>
</dbReference>
<feature type="compositionally biased region" description="Basic and acidic residues" evidence="5">
    <location>
        <begin position="64"/>
        <end position="138"/>
    </location>
</feature>
<evidence type="ECO:0000256" key="4">
    <source>
        <dbReference type="ARBA" id="ARBA00022842"/>
    </source>
</evidence>
<evidence type="ECO:0000256" key="1">
    <source>
        <dbReference type="ARBA" id="ARBA00008593"/>
    </source>
</evidence>
<feature type="compositionally biased region" description="Basic and acidic residues" evidence="5">
    <location>
        <begin position="186"/>
        <end position="217"/>
    </location>
</feature>
<dbReference type="GO" id="GO:0005730">
    <property type="term" value="C:nucleolus"/>
    <property type="evidence" value="ECO:0007669"/>
    <property type="project" value="TreeGrafter"/>
</dbReference>
<keyword evidence="4" id="KW-0460">Magnesium</keyword>
<evidence type="ECO:0000256" key="2">
    <source>
        <dbReference type="ARBA" id="ARBA00012388"/>
    </source>
</evidence>
<dbReference type="InterPro" id="IPR054708">
    <property type="entry name" value="MTPAP-like_central"/>
</dbReference>
<dbReference type="GO" id="GO:1990817">
    <property type="term" value="F:poly(A) RNA polymerase activity"/>
    <property type="evidence" value="ECO:0007669"/>
    <property type="project" value="UniProtKB-EC"/>
</dbReference>
<dbReference type="STRING" id="363999.A0A439CRW8"/>
<feature type="region of interest" description="Disordered" evidence="5">
    <location>
        <begin position="339"/>
        <end position="417"/>
    </location>
</feature>
<protein>
    <recommendedName>
        <fullName evidence="2">polynucleotide adenylyltransferase</fullName>
        <ecNumber evidence="2">2.7.7.19</ecNumber>
    </recommendedName>
</protein>
<comment type="similarity">
    <text evidence="1">Belongs to the DNA polymerase type-B-like family.</text>
</comment>
<dbReference type="GO" id="GO:0046872">
    <property type="term" value="F:metal ion binding"/>
    <property type="evidence" value="ECO:0007669"/>
    <property type="project" value="UniProtKB-KW"/>
</dbReference>
<dbReference type="InterPro" id="IPR002058">
    <property type="entry name" value="PAP_assoc"/>
</dbReference>
<dbReference type="InterPro" id="IPR045862">
    <property type="entry name" value="Trf4-like"/>
</dbReference>
<evidence type="ECO:0000256" key="5">
    <source>
        <dbReference type="SAM" id="MobiDB-lite"/>
    </source>
</evidence>
<dbReference type="CDD" id="cd05402">
    <property type="entry name" value="NT_PAP_TUTase"/>
    <property type="match status" value="1"/>
</dbReference>
<feature type="compositionally biased region" description="Acidic residues" evidence="5">
    <location>
        <begin position="248"/>
        <end position="264"/>
    </location>
</feature>
<sequence>MYGNNHYTSSSGPPPNSHPQSQPPPPGYGRYDPYPPPPPPSSSLPPPPSSLPPPPPHSPASQQWDRRDSRDSRDGRSSYYSRDRDADYRFRGPYSDLREPRRSYRDSRDSRDVRDTRDSHDPRNSRDEYRPPRAEFTFRQEAPAGIASSRVPHYPRYGSHRPDRRQHLTQNARSYDDRSANTYAPRYDDSRRTRGGRRPDQSRRPGPYQRREKEKAVDRLLLSKRFDDKPELMLGDTAVRATYRDVDELSDSDEIDMDISENGDSDANVPDPQDVPKWSNPDPYTALPPPETSRKKDVVQLIRKARVEAEAKKPAAPTEAADFISCDFSDDDAATQVPDRVIENRPSNAPTGPRIASSTLPPKPSTSTPVHASQHLEKVQTTQSQPPPSNPAKPDNKKSAPVDLNPSASLGNRKRNIDDEIKLPHTLLNVKKVNRMASAGSIVPIWEPKKGKEHCHCPWAVDDHSDVPHMGARLHREIRDFYAYVSPRDFEEKLRQELISRLESLVRRKWRDAKVLPFGSFMSGLYLPTADMDIAICSQAFMDGRYPIYDKKKFLFHMKSHLELNKVAFRNTVEAITRAKVPLLKYTDEYTGLKVDISFEKMDGYKAIDTFRKWKEQYPAMPPLVAMIKHFLLMRHLNEPVNGGIGGFTVICMVVHLLQMMPQVQSGSMKDDHLGQLLMEFLDYYGNRLNYEKVAIRMDPPGTLNKARASTLVYRNLDRLSIIDPNNPENDISGGSSNYSVIKSCFAEAYDILQQRMMQFAKESSLIPSNPVKNTLLYPLFAGNYEHFEDQRNWLYKLDCGEVSE</sequence>
<feature type="region of interest" description="Disordered" evidence="5">
    <location>
        <begin position="245"/>
        <end position="298"/>
    </location>
</feature>
<evidence type="ECO:0000313" key="9">
    <source>
        <dbReference type="Proteomes" id="UP000286045"/>
    </source>
</evidence>
<name>A0A439CRW8_9PEZI</name>
<organism evidence="8 9">
    <name type="scientific">Xylaria grammica</name>
    <dbReference type="NCBI Taxonomy" id="363999"/>
    <lineage>
        <taxon>Eukaryota</taxon>
        <taxon>Fungi</taxon>
        <taxon>Dikarya</taxon>
        <taxon>Ascomycota</taxon>
        <taxon>Pezizomycotina</taxon>
        <taxon>Sordariomycetes</taxon>
        <taxon>Xylariomycetidae</taxon>
        <taxon>Xylariales</taxon>
        <taxon>Xylariaceae</taxon>
        <taxon>Xylaria</taxon>
    </lineage>
</organism>
<dbReference type="InterPro" id="IPR043519">
    <property type="entry name" value="NT_sf"/>
</dbReference>
<proteinExistence type="inferred from homology"/>